<keyword evidence="2" id="KW-1133">Transmembrane helix</keyword>
<evidence type="ECO:0000313" key="3">
    <source>
        <dbReference type="EMBL" id="MFD0705483.1"/>
    </source>
</evidence>
<dbReference type="EMBL" id="JBHTHQ010000021">
    <property type="protein sequence ID" value="MFD0705483.1"/>
    <property type="molecule type" value="Genomic_DNA"/>
</dbReference>
<proteinExistence type="predicted"/>
<keyword evidence="2" id="KW-0472">Membrane</keyword>
<evidence type="ECO:0000313" key="4">
    <source>
        <dbReference type="Proteomes" id="UP001597036"/>
    </source>
</evidence>
<accession>A0ABW2Y6T3</accession>
<protein>
    <submittedName>
        <fullName evidence="3">Uncharacterized protein</fullName>
    </submittedName>
</protein>
<evidence type="ECO:0000256" key="2">
    <source>
        <dbReference type="SAM" id="Phobius"/>
    </source>
</evidence>
<reference evidence="4" key="1">
    <citation type="journal article" date="2019" name="Int. J. Syst. Evol. Microbiol.">
        <title>The Global Catalogue of Microorganisms (GCM) 10K type strain sequencing project: providing services to taxonomists for standard genome sequencing and annotation.</title>
        <authorList>
            <consortium name="The Broad Institute Genomics Platform"/>
            <consortium name="The Broad Institute Genome Sequencing Center for Infectious Disease"/>
            <person name="Wu L."/>
            <person name="Ma J."/>
        </authorList>
    </citation>
    <scope>NUCLEOTIDE SEQUENCE [LARGE SCALE GENOMIC DNA]</scope>
    <source>
        <strain evidence="4">CCM 8604</strain>
    </source>
</reference>
<feature type="transmembrane region" description="Helical" evidence="2">
    <location>
        <begin position="257"/>
        <end position="282"/>
    </location>
</feature>
<dbReference type="Proteomes" id="UP001597036">
    <property type="component" value="Unassembled WGS sequence"/>
</dbReference>
<feature type="transmembrane region" description="Helical" evidence="2">
    <location>
        <begin position="180"/>
        <end position="199"/>
    </location>
</feature>
<keyword evidence="2" id="KW-0812">Transmembrane</keyword>
<organism evidence="3 4">
    <name type="scientific">Alloscardovia venturai</name>
    <dbReference type="NCBI Taxonomy" id="1769421"/>
    <lineage>
        <taxon>Bacteria</taxon>
        <taxon>Bacillati</taxon>
        <taxon>Actinomycetota</taxon>
        <taxon>Actinomycetes</taxon>
        <taxon>Bifidobacteriales</taxon>
        <taxon>Bifidobacteriaceae</taxon>
        <taxon>Alloscardovia</taxon>
    </lineage>
</organism>
<sequence>MDTMNSPMVQTSKSQSNPFLLRIVSAAITIVVAVLGIAILFAPLITSQAVSNSSDALVSGTSLNGNMFNLDNDNAADVRNVKDQLNSQVKQAQSAKEEFDGISPEMKSIAKERGYDVDAIISTVDKLIDTADKTSKSIDVVAGDFDAFNSIKTFGIISAVVGFVTLLLAVGSVITKRMSVLGVLAGVASIADGVVLFIAHGKLAAAIAQLNADYGTMRSTALDLAKIYKDLAKATQQSGVDATQLEKFPKTLIDPSAAMNFMTVLGVLAVLAGIFIAVAYIIKVNAPETPAFEGPAQAHGYAAPAAPVTQPAAPATPVTPVTPVTPATLETSETPVTQPTDSTTPDQQPLA</sequence>
<evidence type="ECO:0000256" key="1">
    <source>
        <dbReference type="SAM" id="MobiDB-lite"/>
    </source>
</evidence>
<comment type="caution">
    <text evidence="3">The sequence shown here is derived from an EMBL/GenBank/DDBJ whole genome shotgun (WGS) entry which is preliminary data.</text>
</comment>
<gene>
    <name evidence="3" type="ORF">ACFQY8_06985</name>
</gene>
<feature type="region of interest" description="Disordered" evidence="1">
    <location>
        <begin position="303"/>
        <end position="351"/>
    </location>
</feature>
<keyword evidence="4" id="KW-1185">Reference proteome</keyword>
<feature type="transmembrane region" description="Helical" evidence="2">
    <location>
        <begin position="154"/>
        <end position="174"/>
    </location>
</feature>
<name>A0ABW2Y6T3_9BIFI</name>
<feature type="transmembrane region" description="Helical" evidence="2">
    <location>
        <begin position="20"/>
        <end position="45"/>
    </location>
</feature>